<dbReference type="STRING" id="356305.SAMN05421841_2431"/>
<dbReference type="RefSeq" id="WP_089794643.1">
    <property type="nucleotide sequence ID" value="NZ_FOIU01000002.1"/>
</dbReference>
<name>A0A1I0RB99_9FLAO</name>
<dbReference type="AlphaFoldDB" id="A0A1I0RB99"/>
<proteinExistence type="predicted"/>
<protein>
    <submittedName>
        <fullName evidence="2">Thiopeptide-type bacteriocin biosynthesis domain-containing protein</fullName>
    </submittedName>
</protein>
<evidence type="ECO:0000259" key="1">
    <source>
        <dbReference type="Pfam" id="PF14028"/>
    </source>
</evidence>
<accession>A0A1I0RB99</accession>
<evidence type="ECO:0000313" key="2">
    <source>
        <dbReference type="EMBL" id="SEW38114.1"/>
    </source>
</evidence>
<feature type="domain" description="Thiopeptide-type bacteriocin biosynthesis" evidence="1">
    <location>
        <begin position="12"/>
        <end position="270"/>
    </location>
</feature>
<dbReference type="Proteomes" id="UP000199469">
    <property type="component" value="Unassembled WGS sequence"/>
</dbReference>
<dbReference type="InterPro" id="IPR023809">
    <property type="entry name" value="Thiopep_bacteriocin_synth_dom"/>
</dbReference>
<dbReference type="NCBIfam" id="TIGR03891">
    <property type="entry name" value="thiopep_ocin"/>
    <property type="match status" value="1"/>
</dbReference>
<dbReference type="EMBL" id="FOIU01000002">
    <property type="protein sequence ID" value="SEW38114.1"/>
    <property type="molecule type" value="Genomic_DNA"/>
</dbReference>
<keyword evidence="3" id="KW-1185">Reference proteome</keyword>
<sequence>MMKRKFIPGSEWLYFKIYTGIKTADIVLNEGILPLTDWLLEKKYIKKWFFIRYNDPKPHVRIRFELITIDQYNIVLSQINHFLEKYITSGEISNLVFDTYNREIERYGKQTIEEAEFLFYKNSRLVLQEYLDFDDEEKIIISVFYIDQILNRLGLSIHEKLSWVEYSNIGFKKEFNADKKLNSQLDKKYREFKIKYLDFLQAEDYQYFKETIINEITDCHEILESIIEKTDKQSLQRFFESIFHMNINRIFISNQRVFEMIIYDYLFRYYKSVRFQNHQIR</sequence>
<reference evidence="3" key="1">
    <citation type="submission" date="2016-10" db="EMBL/GenBank/DDBJ databases">
        <authorList>
            <person name="Varghese N."/>
            <person name="Submissions S."/>
        </authorList>
    </citation>
    <scope>NUCLEOTIDE SEQUENCE [LARGE SCALE GENOMIC DNA]</scope>
    <source>
        <strain evidence="3">DSM 17724</strain>
    </source>
</reference>
<gene>
    <name evidence="2" type="ORF">SAMN05421841_2431</name>
</gene>
<organism evidence="2 3">
    <name type="scientific">Chryseobacterium wanjuense</name>
    <dbReference type="NCBI Taxonomy" id="356305"/>
    <lineage>
        <taxon>Bacteria</taxon>
        <taxon>Pseudomonadati</taxon>
        <taxon>Bacteroidota</taxon>
        <taxon>Flavobacteriia</taxon>
        <taxon>Flavobacteriales</taxon>
        <taxon>Weeksellaceae</taxon>
        <taxon>Chryseobacterium group</taxon>
        <taxon>Chryseobacterium</taxon>
    </lineage>
</organism>
<evidence type="ECO:0000313" key="3">
    <source>
        <dbReference type="Proteomes" id="UP000199469"/>
    </source>
</evidence>
<dbReference type="Pfam" id="PF14028">
    <property type="entry name" value="Lant_dehydr_C"/>
    <property type="match status" value="1"/>
</dbReference>
<dbReference type="OrthoDB" id="1273722at2"/>